<reference evidence="1 2" key="1">
    <citation type="submission" date="2023-02" db="EMBL/GenBank/DDBJ databases">
        <title>Genome sequence of Sphingomonas naphthae.</title>
        <authorList>
            <person name="Kim S."/>
            <person name="Heo J."/>
            <person name="Kwon S.-W."/>
        </authorList>
    </citation>
    <scope>NUCLEOTIDE SEQUENCE [LARGE SCALE GENOMIC DNA]</scope>
    <source>
        <strain evidence="1 2">KACC 18716</strain>
    </source>
</reference>
<evidence type="ECO:0000313" key="2">
    <source>
        <dbReference type="Proteomes" id="UP001220395"/>
    </source>
</evidence>
<evidence type="ECO:0008006" key="3">
    <source>
        <dbReference type="Google" id="ProtNLM"/>
    </source>
</evidence>
<dbReference type="Proteomes" id="UP001220395">
    <property type="component" value="Chromosome"/>
</dbReference>
<protein>
    <recommendedName>
        <fullName evidence="3">Gluconate 2-dehydrogenase subunit 3 family protein</fullName>
    </recommendedName>
</protein>
<sequence>MRLSRRQTIAGLVGGAVVAGTGAVTLAAFDESDLLRAMLHRLVGPFRMKDEDFAAFRAGIERRHGFPGTAKTSLYALAEAAGARPLIDRGPAGPRREMADLERVVLAEFVTHTDYLKQAGRDVDLTYLGRGPCSSPYAKFGMA</sequence>
<proteinExistence type="predicted"/>
<name>A0ABY7TQ45_9SPHN</name>
<dbReference type="EMBL" id="CP117411">
    <property type="protein sequence ID" value="WCT73974.1"/>
    <property type="molecule type" value="Genomic_DNA"/>
</dbReference>
<organism evidence="1 2">
    <name type="scientific">Sphingomonas naphthae</name>
    <dbReference type="NCBI Taxonomy" id="1813468"/>
    <lineage>
        <taxon>Bacteria</taxon>
        <taxon>Pseudomonadati</taxon>
        <taxon>Pseudomonadota</taxon>
        <taxon>Alphaproteobacteria</taxon>
        <taxon>Sphingomonadales</taxon>
        <taxon>Sphingomonadaceae</taxon>
        <taxon>Sphingomonas</taxon>
    </lineage>
</organism>
<keyword evidence="2" id="KW-1185">Reference proteome</keyword>
<gene>
    <name evidence="1" type="ORF">PQ455_01700</name>
</gene>
<accession>A0ABY7TQ45</accession>
<evidence type="ECO:0000313" key="1">
    <source>
        <dbReference type="EMBL" id="WCT73974.1"/>
    </source>
</evidence>
<dbReference type="RefSeq" id="WP_273688646.1">
    <property type="nucleotide sequence ID" value="NZ_CP117411.1"/>
</dbReference>